<keyword evidence="3" id="KW-1185">Reference proteome</keyword>
<dbReference type="EMBL" id="LFJN01000023">
    <property type="protein sequence ID" value="KPI37512.1"/>
    <property type="molecule type" value="Genomic_DNA"/>
</dbReference>
<dbReference type="AlphaFoldDB" id="A0A0N1NZK6"/>
<organism evidence="2 3">
    <name type="scientific">Cyphellophora attinorum</name>
    <dbReference type="NCBI Taxonomy" id="1664694"/>
    <lineage>
        <taxon>Eukaryota</taxon>
        <taxon>Fungi</taxon>
        <taxon>Dikarya</taxon>
        <taxon>Ascomycota</taxon>
        <taxon>Pezizomycotina</taxon>
        <taxon>Eurotiomycetes</taxon>
        <taxon>Chaetothyriomycetidae</taxon>
        <taxon>Chaetothyriales</taxon>
        <taxon>Cyphellophoraceae</taxon>
        <taxon>Cyphellophora</taxon>
    </lineage>
</organism>
<evidence type="ECO:0000313" key="3">
    <source>
        <dbReference type="Proteomes" id="UP000038010"/>
    </source>
</evidence>
<dbReference type="GeneID" id="28736013"/>
<sequence>MSVRPIYAPIGAGNLSLADFASTPAVFQKVQPPEPSEAAAALRRLLSQQPGTTTAANTSLDDRSTCWENARRNCNQKLQLCLQKVAIIANKLNPFGPPEPLLTDEMAAAVDVAYRDAQATYRRQTEKWEASHEAERKFERRESERQASLRSSSSASDRSGSPEAKSITWATQINCPCTALGTNGRRDGELVTDLKKRKESRNFVSSTKTGVGAKHMPRLWGGDESKRFVSSMKRGVGANYMPHP</sequence>
<evidence type="ECO:0000313" key="2">
    <source>
        <dbReference type="EMBL" id="KPI37512.1"/>
    </source>
</evidence>
<dbReference type="VEuPathDB" id="FungiDB:AB675_4026"/>
<feature type="region of interest" description="Disordered" evidence="1">
    <location>
        <begin position="125"/>
        <end position="165"/>
    </location>
</feature>
<feature type="compositionally biased region" description="Basic and acidic residues" evidence="1">
    <location>
        <begin position="125"/>
        <end position="147"/>
    </location>
</feature>
<name>A0A0N1NZK6_9EURO</name>
<feature type="compositionally biased region" description="Low complexity" evidence="1">
    <location>
        <begin position="148"/>
        <end position="164"/>
    </location>
</feature>
<accession>A0A0N1NZK6</accession>
<evidence type="ECO:0000256" key="1">
    <source>
        <dbReference type="SAM" id="MobiDB-lite"/>
    </source>
</evidence>
<comment type="caution">
    <text evidence="2">The sequence shown here is derived from an EMBL/GenBank/DDBJ whole genome shotgun (WGS) entry which is preliminary data.</text>
</comment>
<protein>
    <submittedName>
        <fullName evidence="2">Uncharacterized protein</fullName>
    </submittedName>
</protein>
<dbReference type="Proteomes" id="UP000038010">
    <property type="component" value="Unassembled WGS sequence"/>
</dbReference>
<reference evidence="2 3" key="1">
    <citation type="submission" date="2015-06" db="EMBL/GenBank/DDBJ databases">
        <title>Draft genome of the ant-associated black yeast Phialophora attae CBS 131958.</title>
        <authorList>
            <person name="Moreno L.F."/>
            <person name="Stielow B.J."/>
            <person name="de Hoog S."/>
            <person name="Vicente V.A."/>
            <person name="Weiss V.A."/>
            <person name="de Vries M."/>
            <person name="Cruz L.M."/>
            <person name="Souza E.M."/>
        </authorList>
    </citation>
    <scope>NUCLEOTIDE SEQUENCE [LARGE SCALE GENOMIC DNA]</scope>
    <source>
        <strain evidence="2 3">CBS 131958</strain>
    </source>
</reference>
<gene>
    <name evidence="2" type="ORF">AB675_4026</name>
</gene>
<proteinExistence type="predicted"/>
<dbReference type="RefSeq" id="XP_017997475.1">
    <property type="nucleotide sequence ID" value="XM_018144133.1"/>
</dbReference>